<gene>
    <name evidence="7" type="ORF">PATL70BA_3096</name>
</gene>
<dbReference type="InterPro" id="IPR033749">
    <property type="entry name" value="Polyprenyl_synt_CS"/>
</dbReference>
<dbReference type="PROSITE" id="PS00723">
    <property type="entry name" value="POLYPRENYL_SYNTHASE_1"/>
    <property type="match status" value="1"/>
</dbReference>
<dbReference type="EMBL" id="LR130778">
    <property type="protein sequence ID" value="VDN49015.1"/>
    <property type="molecule type" value="Genomic_DNA"/>
</dbReference>
<evidence type="ECO:0000313" key="7">
    <source>
        <dbReference type="EMBL" id="VDN49015.1"/>
    </source>
</evidence>
<dbReference type="PANTHER" id="PTHR12001">
    <property type="entry name" value="GERANYLGERANYL PYROPHOSPHATE SYNTHASE"/>
    <property type="match status" value="1"/>
</dbReference>
<dbReference type="PROSITE" id="PS00444">
    <property type="entry name" value="POLYPRENYL_SYNTHASE_2"/>
    <property type="match status" value="1"/>
</dbReference>
<dbReference type="SUPFAM" id="SSF48576">
    <property type="entry name" value="Terpenoid synthases"/>
    <property type="match status" value="1"/>
</dbReference>
<organism evidence="7 8">
    <name type="scientific">Petrocella atlantisensis</name>
    <dbReference type="NCBI Taxonomy" id="2173034"/>
    <lineage>
        <taxon>Bacteria</taxon>
        <taxon>Bacillati</taxon>
        <taxon>Bacillota</taxon>
        <taxon>Clostridia</taxon>
        <taxon>Lachnospirales</taxon>
        <taxon>Vallitaleaceae</taxon>
        <taxon>Petrocella</taxon>
    </lineage>
</organism>
<proteinExistence type="inferred from homology"/>
<dbReference type="PANTHER" id="PTHR12001:SF69">
    <property type="entry name" value="ALL TRANS-POLYPRENYL-DIPHOSPHATE SYNTHASE PDSS1"/>
    <property type="match status" value="1"/>
</dbReference>
<dbReference type="AlphaFoldDB" id="A0A3P7P1K5"/>
<dbReference type="GO" id="GO:0046872">
    <property type="term" value="F:metal ion binding"/>
    <property type="evidence" value="ECO:0007669"/>
    <property type="project" value="UniProtKB-KW"/>
</dbReference>
<evidence type="ECO:0000313" key="8">
    <source>
        <dbReference type="Proteomes" id="UP000279029"/>
    </source>
</evidence>
<reference evidence="7 8" key="1">
    <citation type="submission" date="2018-09" db="EMBL/GenBank/DDBJ databases">
        <authorList>
            <person name="Postec A."/>
        </authorList>
    </citation>
    <scope>NUCLEOTIDE SEQUENCE [LARGE SCALE GENOMIC DNA]</scope>
    <source>
        <strain evidence="7">70B-A</strain>
    </source>
</reference>
<evidence type="ECO:0000256" key="6">
    <source>
        <dbReference type="RuleBase" id="RU004466"/>
    </source>
</evidence>
<comment type="similarity">
    <text evidence="2 6">Belongs to the FPP/GGPP synthase family.</text>
</comment>
<dbReference type="KEGG" id="cbar:PATL70BA_3096"/>
<evidence type="ECO:0000256" key="2">
    <source>
        <dbReference type="ARBA" id="ARBA00006706"/>
    </source>
</evidence>
<dbReference type="RefSeq" id="WP_125138062.1">
    <property type="nucleotide sequence ID" value="NZ_LR130778.1"/>
</dbReference>
<dbReference type="InterPro" id="IPR000092">
    <property type="entry name" value="Polyprenyl_synt"/>
</dbReference>
<dbReference type="CDD" id="cd00685">
    <property type="entry name" value="Trans_IPPS_HT"/>
    <property type="match status" value="1"/>
</dbReference>
<protein>
    <submittedName>
        <fullName evidence="7">Heptaprenyl diphosphate synthase</fullName>
    </submittedName>
</protein>
<evidence type="ECO:0000256" key="3">
    <source>
        <dbReference type="ARBA" id="ARBA00022679"/>
    </source>
</evidence>
<accession>A0A3P7P1K5</accession>
<dbReference type="OrthoDB" id="9805316at2"/>
<dbReference type="Gene3D" id="1.10.600.10">
    <property type="entry name" value="Farnesyl Diphosphate Synthase"/>
    <property type="match status" value="1"/>
</dbReference>
<sequence length="326" mass="36595">MNTKITEASFLLQLEKVKENMKSQTASGDAVLDGSLDYLMATGGKMLRPTFLLIGSRMGKSYMERESEIIKLATAIETIHLATLIHDDIIDEATMRRGRASIQGKYGQSYAVYMGDYLLSQCFLMLTNLNLEKSLAINLAKVVTRICLGDMKQNQLRYDVKITPYKYIKMVSGKTAALFSVAMSSGAYYAGADEKDVKILSRIGYEIGMAFQLVDDLLDFEGDIATVGKEVQVDVRRGYYSMPIIFALQNDNPYSERLKLLLGQDMDDDSIEEMFEIVRLSGGIEQTRSLANKYHMRAMALLEKLPIGETRTMLENMIPPLLSRMS</sequence>
<comment type="cofactor">
    <cofactor evidence="1">
        <name>Mg(2+)</name>
        <dbReference type="ChEBI" id="CHEBI:18420"/>
    </cofactor>
</comment>
<dbReference type="Pfam" id="PF00348">
    <property type="entry name" value="polyprenyl_synt"/>
    <property type="match status" value="1"/>
</dbReference>
<dbReference type="GO" id="GO:0008299">
    <property type="term" value="P:isoprenoid biosynthetic process"/>
    <property type="evidence" value="ECO:0007669"/>
    <property type="project" value="InterPro"/>
</dbReference>
<evidence type="ECO:0000256" key="1">
    <source>
        <dbReference type="ARBA" id="ARBA00001946"/>
    </source>
</evidence>
<keyword evidence="3 6" id="KW-0808">Transferase</keyword>
<keyword evidence="5" id="KW-0460">Magnesium</keyword>
<name>A0A3P7P1K5_9FIRM</name>
<dbReference type="SFLD" id="SFLDS00005">
    <property type="entry name" value="Isoprenoid_Synthase_Type_I"/>
    <property type="match status" value="1"/>
</dbReference>
<dbReference type="GO" id="GO:0004659">
    <property type="term" value="F:prenyltransferase activity"/>
    <property type="evidence" value="ECO:0007669"/>
    <property type="project" value="InterPro"/>
</dbReference>
<dbReference type="Proteomes" id="UP000279029">
    <property type="component" value="Chromosome"/>
</dbReference>
<evidence type="ECO:0000256" key="4">
    <source>
        <dbReference type="ARBA" id="ARBA00022723"/>
    </source>
</evidence>
<evidence type="ECO:0000256" key="5">
    <source>
        <dbReference type="ARBA" id="ARBA00022842"/>
    </source>
</evidence>
<dbReference type="InterPro" id="IPR008949">
    <property type="entry name" value="Isoprenoid_synthase_dom_sf"/>
</dbReference>
<keyword evidence="4" id="KW-0479">Metal-binding</keyword>
<keyword evidence="8" id="KW-1185">Reference proteome</keyword>